<evidence type="ECO:0000313" key="5">
    <source>
        <dbReference type="Proteomes" id="UP000593564"/>
    </source>
</evidence>
<dbReference type="Gene3D" id="1.25.40.10">
    <property type="entry name" value="Tetratricopeptide repeat domain"/>
    <property type="match status" value="1"/>
</dbReference>
<dbReference type="InterPro" id="IPR002885">
    <property type="entry name" value="PPR_rpt"/>
</dbReference>
<name>A0A7J7FTU0_CAMSI</name>
<sequence>MYRIKLLLILYARIFGIHRRDLSLEFKVTNSLMYPKEIEIERIIKIVNDHPFPDHPLHPTLLQHIPPFVLSTLLVKNVLDRLFVAHSNGLKAFEFFKFSLQHSCVRPSSDAFEKRLHILARMRYFDKAWELMEEIQRTDPSLLTLKSMSILLSRIVKFQTYEDTLEAFERLKKNIFVGRKFGTDEFNVLLRAFCTQRKMKEARSVFNKMHPRFSPNTKTMNIFLLGFKESGDVTTVELFYHEMVQRGFKPNNVTYNIRIDAYCKKDVSVMV</sequence>
<dbReference type="EMBL" id="JACBKZ010000014">
    <property type="protein sequence ID" value="KAF5931699.1"/>
    <property type="molecule type" value="Genomic_DNA"/>
</dbReference>
<reference evidence="4 5" key="2">
    <citation type="submission" date="2020-07" db="EMBL/GenBank/DDBJ databases">
        <title>Genome assembly of wild tea tree DASZ reveals pedigree and selection history of tea varieties.</title>
        <authorList>
            <person name="Zhang W."/>
        </authorList>
    </citation>
    <scope>NUCLEOTIDE SEQUENCE [LARGE SCALE GENOMIC DNA]</scope>
    <source>
        <strain evidence="5">cv. G240</strain>
        <tissue evidence="4">Leaf</tissue>
    </source>
</reference>
<evidence type="ECO:0000313" key="4">
    <source>
        <dbReference type="EMBL" id="KAF5931699.1"/>
    </source>
</evidence>
<evidence type="ECO:0000256" key="1">
    <source>
        <dbReference type="ARBA" id="ARBA00007626"/>
    </source>
</evidence>
<dbReference type="NCBIfam" id="TIGR00756">
    <property type="entry name" value="PPR"/>
    <property type="match status" value="2"/>
</dbReference>
<dbReference type="PANTHER" id="PTHR47939:SF5">
    <property type="entry name" value="PENTACOTRIPEPTIDE-REPEAT REGION OF PRORP DOMAIN-CONTAINING PROTEIN"/>
    <property type="match status" value="1"/>
</dbReference>
<dbReference type="Proteomes" id="UP000593564">
    <property type="component" value="Unassembled WGS sequence"/>
</dbReference>
<dbReference type="InterPro" id="IPR050667">
    <property type="entry name" value="PPR-containing_protein"/>
</dbReference>
<keyword evidence="2" id="KW-0677">Repeat</keyword>
<accession>A0A7J7FTU0</accession>
<evidence type="ECO:0000256" key="3">
    <source>
        <dbReference type="PROSITE-ProRule" id="PRU00708"/>
    </source>
</evidence>
<dbReference type="Pfam" id="PF01535">
    <property type="entry name" value="PPR"/>
    <property type="match status" value="1"/>
</dbReference>
<comment type="caution">
    <text evidence="4">The sequence shown here is derived from an EMBL/GenBank/DDBJ whole genome shotgun (WGS) entry which is preliminary data.</text>
</comment>
<dbReference type="AlphaFoldDB" id="A0A7J7FTU0"/>
<proteinExistence type="inferred from homology"/>
<comment type="similarity">
    <text evidence="1">Belongs to the PPR family. P subfamily.</text>
</comment>
<dbReference type="Pfam" id="PF13041">
    <property type="entry name" value="PPR_2"/>
    <property type="match status" value="1"/>
</dbReference>
<gene>
    <name evidence="4" type="ORF">HYC85_027870</name>
</gene>
<feature type="repeat" description="PPR" evidence="3">
    <location>
        <begin position="216"/>
        <end position="250"/>
    </location>
</feature>
<dbReference type="PROSITE" id="PS51375">
    <property type="entry name" value="PPR"/>
    <property type="match status" value="1"/>
</dbReference>
<evidence type="ECO:0000256" key="2">
    <source>
        <dbReference type="ARBA" id="ARBA00022737"/>
    </source>
</evidence>
<evidence type="ECO:0008006" key="6">
    <source>
        <dbReference type="Google" id="ProtNLM"/>
    </source>
</evidence>
<organism evidence="4 5">
    <name type="scientific">Camellia sinensis</name>
    <name type="common">Tea plant</name>
    <name type="synonym">Thea sinensis</name>
    <dbReference type="NCBI Taxonomy" id="4442"/>
    <lineage>
        <taxon>Eukaryota</taxon>
        <taxon>Viridiplantae</taxon>
        <taxon>Streptophyta</taxon>
        <taxon>Embryophyta</taxon>
        <taxon>Tracheophyta</taxon>
        <taxon>Spermatophyta</taxon>
        <taxon>Magnoliopsida</taxon>
        <taxon>eudicotyledons</taxon>
        <taxon>Gunneridae</taxon>
        <taxon>Pentapetalae</taxon>
        <taxon>asterids</taxon>
        <taxon>Ericales</taxon>
        <taxon>Theaceae</taxon>
        <taxon>Camellia</taxon>
    </lineage>
</organism>
<protein>
    <recommendedName>
        <fullName evidence="6">Pentacotripeptide-repeat region of PRORP domain-containing protein</fullName>
    </recommendedName>
</protein>
<keyword evidence="5" id="KW-1185">Reference proteome</keyword>
<dbReference type="PANTHER" id="PTHR47939">
    <property type="entry name" value="MEMBRANE-ASSOCIATED SALT-INDUCIBLE PROTEIN-LIKE"/>
    <property type="match status" value="1"/>
</dbReference>
<reference evidence="5" key="1">
    <citation type="journal article" date="2020" name="Nat. Commun.">
        <title>Genome assembly of wild tea tree DASZ reveals pedigree and selection history of tea varieties.</title>
        <authorList>
            <person name="Zhang W."/>
            <person name="Zhang Y."/>
            <person name="Qiu H."/>
            <person name="Guo Y."/>
            <person name="Wan H."/>
            <person name="Zhang X."/>
            <person name="Scossa F."/>
            <person name="Alseekh S."/>
            <person name="Zhang Q."/>
            <person name="Wang P."/>
            <person name="Xu L."/>
            <person name="Schmidt M.H."/>
            <person name="Jia X."/>
            <person name="Li D."/>
            <person name="Zhu A."/>
            <person name="Guo F."/>
            <person name="Chen W."/>
            <person name="Ni D."/>
            <person name="Usadel B."/>
            <person name="Fernie A.R."/>
            <person name="Wen W."/>
        </authorList>
    </citation>
    <scope>NUCLEOTIDE SEQUENCE [LARGE SCALE GENOMIC DNA]</scope>
    <source>
        <strain evidence="5">cv. G240</strain>
    </source>
</reference>
<dbReference type="InterPro" id="IPR011990">
    <property type="entry name" value="TPR-like_helical_dom_sf"/>
</dbReference>